<dbReference type="Gene3D" id="1.20.1250.20">
    <property type="entry name" value="MFS general substrate transporter like domains"/>
    <property type="match status" value="2"/>
</dbReference>
<feature type="transmembrane region" description="Helical" evidence="1">
    <location>
        <begin position="285"/>
        <end position="303"/>
    </location>
</feature>
<feature type="transmembrane region" description="Helical" evidence="1">
    <location>
        <begin position="143"/>
        <end position="167"/>
    </location>
</feature>
<feature type="transmembrane region" description="Helical" evidence="1">
    <location>
        <begin position="110"/>
        <end position="131"/>
    </location>
</feature>
<feature type="transmembrane region" description="Helical" evidence="1">
    <location>
        <begin position="340"/>
        <end position="358"/>
    </location>
</feature>
<dbReference type="GO" id="GO:0005886">
    <property type="term" value="C:plasma membrane"/>
    <property type="evidence" value="ECO:0007669"/>
    <property type="project" value="TreeGrafter"/>
</dbReference>
<feature type="transmembrane region" description="Helical" evidence="1">
    <location>
        <begin position="309"/>
        <end position="328"/>
    </location>
</feature>
<reference evidence="2 3" key="1">
    <citation type="submission" date="2015-11" db="EMBL/GenBank/DDBJ databases">
        <title>Exploring the genomic traits of fungus-feeding bacterial genus Collimonas.</title>
        <authorList>
            <person name="Song C."/>
            <person name="Schmidt R."/>
            <person name="de Jager V."/>
            <person name="Krzyzanowska D."/>
            <person name="Jongedijk E."/>
            <person name="Cankar K."/>
            <person name="Beekwilder J."/>
            <person name="van Veen A."/>
            <person name="de Boer W."/>
            <person name="van Veen J.A."/>
            <person name="Garbeva P."/>
        </authorList>
    </citation>
    <scope>NUCLEOTIDE SEQUENCE [LARGE SCALE GENOMIC DNA]</scope>
    <source>
        <strain evidence="2 3">Ter6</strain>
    </source>
</reference>
<dbReference type="PANTHER" id="PTHR23537:SF1">
    <property type="entry name" value="SUGAR TRANSPORTER"/>
    <property type="match status" value="1"/>
</dbReference>
<name>A0A127P6V6_9BURK</name>
<dbReference type="OrthoDB" id="9797953at2"/>
<feature type="transmembrane region" description="Helical" evidence="1">
    <location>
        <begin position="378"/>
        <end position="396"/>
    </location>
</feature>
<dbReference type="Pfam" id="PF06779">
    <property type="entry name" value="MFS_4"/>
    <property type="match status" value="1"/>
</dbReference>
<feature type="transmembrane region" description="Helical" evidence="1">
    <location>
        <begin position="21"/>
        <end position="40"/>
    </location>
</feature>
<organism evidence="2">
    <name type="scientific">Collimonas fungivorans</name>
    <dbReference type="NCBI Taxonomy" id="158899"/>
    <lineage>
        <taxon>Bacteria</taxon>
        <taxon>Pseudomonadati</taxon>
        <taxon>Pseudomonadota</taxon>
        <taxon>Betaproteobacteria</taxon>
        <taxon>Burkholderiales</taxon>
        <taxon>Oxalobacteraceae</taxon>
        <taxon>Collimonas</taxon>
    </lineage>
</organism>
<proteinExistence type="predicted"/>
<evidence type="ECO:0000313" key="2">
    <source>
        <dbReference type="EMBL" id="AMO93448.1"/>
    </source>
</evidence>
<feature type="transmembrane region" description="Helical" evidence="1">
    <location>
        <begin position="258"/>
        <end position="278"/>
    </location>
</feature>
<feature type="transmembrane region" description="Helical" evidence="1">
    <location>
        <begin position="60"/>
        <end position="79"/>
    </location>
</feature>
<dbReference type="CDD" id="cd06180">
    <property type="entry name" value="MFS_YjiJ"/>
    <property type="match status" value="1"/>
</dbReference>
<sequence>MSKNLQASVLETDQRRAAWRVALAGLLALAVAMGIGRFAFTPLLPMMLHDGVIDLAAGGWLATANYIGYLIGALLCMVLRIDATRAIKLGLVSTVLLTLAMGWLQSPALWLLLRTLAGISSACTFVFASGWCLQRLAQLQAPALGGIIYCGPGLGILITGLATSAMIGQHWRAEHGWLLYGLLALILTALVWSTFSGSAAAAITPSPATHGLEPVQVARQTRGLTIAYALAGFGYIITATFLPVIARQALPGSNWPDLFWPLFGICVSIGALLATRLPTHWDNRLLLAACYLLQACGIIIGLVSPSVAGFALGSILLGLPFTAITLFAMRDARRLRGDHARSLMGLLTATYGVGQIIGPPLATRLVQGSGNFSSSLSVAALALLAGAALLGAMYRYSRKAAA</sequence>
<keyword evidence="1" id="KW-1133">Transmembrane helix</keyword>
<dbReference type="AlphaFoldDB" id="A0A127P6V6"/>
<dbReference type="EMBL" id="CP013232">
    <property type="protein sequence ID" value="AMO93448.1"/>
    <property type="molecule type" value="Genomic_DNA"/>
</dbReference>
<feature type="transmembrane region" description="Helical" evidence="1">
    <location>
        <begin position="86"/>
        <end position="104"/>
    </location>
</feature>
<dbReference type="SUPFAM" id="SSF103473">
    <property type="entry name" value="MFS general substrate transporter"/>
    <property type="match status" value="1"/>
</dbReference>
<protein>
    <submittedName>
        <fullName evidence="2">Major Facilitator Superfamily protein</fullName>
    </submittedName>
</protein>
<dbReference type="RefSeq" id="WP_061538734.1">
    <property type="nucleotide sequence ID" value="NZ_CP013232.1"/>
</dbReference>
<dbReference type="InterPro" id="IPR010645">
    <property type="entry name" value="MFS_4"/>
</dbReference>
<gene>
    <name evidence="2" type="ORF">CFter6_0723</name>
</gene>
<evidence type="ECO:0000313" key="3">
    <source>
        <dbReference type="Proteomes" id="UP000072421"/>
    </source>
</evidence>
<accession>A0A127P6V6</accession>
<keyword evidence="1" id="KW-0472">Membrane</keyword>
<feature type="transmembrane region" description="Helical" evidence="1">
    <location>
        <begin position="179"/>
        <end position="203"/>
    </location>
</feature>
<feature type="transmembrane region" description="Helical" evidence="1">
    <location>
        <begin position="224"/>
        <end position="246"/>
    </location>
</feature>
<dbReference type="InterPro" id="IPR036259">
    <property type="entry name" value="MFS_trans_sf"/>
</dbReference>
<dbReference type="PANTHER" id="PTHR23537">
    <property type="match status" value="1"/>
</dbReference>
<keyword evidence="1" id="KW-0812">Transmembrane</keyword>
<evidence type="ECO:0000256" key="1">
    <source>
        <dbReference type="SAM" id="Phobius"/>
    </source>
</evidence>
<dbReference type="PATRIC" id="fig|158899.10.peg.743"/>
<dbReference type="Proteomes" id="UP000072421">
    <property type="component" value="Chromosome"/>
</dbReference>